<dbReference type="EMBL" id="JFZV01000002">
    <property type="protein sequence ID" value="KDN15389.1"/>
    <property type="molecule type" value="Genomic_DNA"/>
</dbReference>
<dbReference type="Proteomes" id="UP000027170">
    <property type="component" value="Unassembled WGS sequence"/>
</dbReference>
<name>A0A836MRQ9_9NEIS</name>
<organism evidence="1 2">
    <name type="scientific">Snodgrassella communis</name>
    <dbReference type="NCBI Taxonomy" id="2946699"/>
    <lineage>
        <taxon>Bacteria</taxon>
        <taxon>Pseudomonadati</taxon>
        <taxon>Pseudomonadota</taxon>
        <taxon>Betaproteobacteria</taxon>
        <taxon>Neisseriales</taxon>
        <taxon>Neisseriaceae</taxon>
        <taxon>Snodgrassella</taxon>
    </lineage>
</organism>
<comment type="caution">
    <text evidence="1">The sequence shown here is derived from an EMBL/GenBank/DDBJ whole genome shotgun (WGS) entry which is preliminary data.</text>
</comment>
<evidence type="ECO:0000313" key="2">
    <source>
        <dbReference type="Proteomes" id="UP000027170"/>
    </source>
</evidence>
<dbReference type="AlphaFoldDB" id="A0A836MRQ9"/>
<sequence length="37" mass="4146">MTRDLSIHDKAKRATVLVNSFMLSQSAIYTVCDETIS</sequence>
<gene>
    <name evidence="1" type="ORF">SALWKB29_0493</name>
</gene>
<accession>A0A836MRQ9</accession>
<reference evidence="1 2" key="1">
    <citation type="submission" date="2014-03" db="EMBL/GenBank/DDBJ databases">
        <title>The genomes of two eusocial bee gut symbionts.</title>
        <authorList>
            <person name="Kwong W.K."/>
            <person name="Engel P."/>
            <person name="Koch H."/>
            <person name="Moran N.A."/>
        </authorList>
    </citation>
    <scope>NUCLEOTIDE SEQUENCE [LARGE SCALE GENOMIC DNA]</scope>
    <source>
        <strain evidence="2">wkB29</strain>
    </source>
</reference>
<protein>
    <submittedName>
        <fullName evidence="1">Uncharacterized protein</fullName>
    </submittedName>
</protein>
<evidence type="ECO:0000313" key="1">
    <source>
        <dbReference type="EMBL" id="KDN15389.1"/>
    </source>
</evidence>
<proteinExistence type="predicted"/>
<keyword evidence="2" id="KW-1185">Reference proteome</keyword>